<evidence type="ECO:0000256" key="11">
    <source>
        <dbReference type="ARBA" id="ARBA00023180"/>
    </source>
</evidence>
<organism evidence="17 18">
    <name type="scientific">Mola mola</name>
    <name type="common">Ocean sunfish</name>
    <name type="synonym">Tetraodon mola</name>
    <dbReference type="NCBI Taxonomy" id="94237"/>
    <lineage>
        <taxon>Eukaryota</taxon>
        <taxon>Metazoa</taxon>
        <taxon>Chordata</taxon>
        <taxon>Craniata</taxon>
        <taxon>Vertebrata</taxon>
        <taxon>Euteleostomi</taxon>
        <taxon>Actinopterygii</taxon>
        <taxon>Neopterygii</taxon>
        <taxon>Teleostei</taxon>
        <taxon>Neoteleostei</taxon>
        <taxon>Acanthomorphata</taxon>
        <taxon>Eupercaria</taxon>
        <taxon>Tetraodontiformes</taxon>
        <taxon>Molidae</taxon>
        <taxon>Mola</taxon>
    </lineage>
</organism>
<evidence type="ECO:0000256" key="13">
    <source>
        <dbReference type="ARBA" id="ARBA00064153"/>
    </source>
</evidence>
<comment type="function">
    <text evidence="12">Binds to extracellular matrix proteins. Binds to pathogen-associated molecular patterns (PAMPs) present on the cell walls of Gram-positive and Gram-negative bacteria and fungi, behaving as a pattern recognition receptor (PRR). Induces bacterial and fungal aggregation and subsequent inhibition of PAMP-induced cytokine release. Does not possess intrinsic bactericidal activity. May play a role in the innate defense and homeostasis of certain epithelial surfaces.</text>
</comment>
<dbReference type="SMART" id="SM00202">
    <property type="entry name" value="SR"/>
    <property type="match status" value="4"/>
</dbReference>
<evidence type="ECO:0000256" key="6">
    <source>
        <dbReference type="ARBA" id="ARBA00022737"/>
    </source>
</evidence>
<feature type="domain" description="SRCR" evidence="16">
    <location>
        <begin position="141"/>
        <end position="236"/>
    </location>
</feature>
<evidence type="ECO:0000256" key="14">
    <source>
        <dbReference type="ARBA" id="ARBA00069168"/>
    </source>
</evidence>
<dbReference type="FunFam" id="3.10.250.10:FF:000032">
    <property type="entry name" value="Si:dkey-14d8.20"/>
    <property type="match status" value="1"/>
</dbReference>
<dbReference type="PANTHER" id="PTHR48071:SF15">
    <property type="entry name" value="SRCR DOMAIN-CONTAINING PROTEIN"/>
    <property type="match status" value="1"/>
</dbReference>
<evidence type="ECO:0000256" key="7">
    <source>
        <dbReference type="ARBA" id="ARBA00022989"/>
    </source>
</evidence>
<proteinExistence type="predicted"/>
<keyword evidence="4" id="KW-0812">Transmembrane</keyword>
<dbReference type="PANTHER" id="PTHR48071">
    <property type="entry name" value="SRCR DOMAIN-CONTAINING PROTEIN"/>
    <property type="match status" value="1"/>
</dbReference>
<evidence type="ECO:0000256" key="9">
    <source>
        <dbReference type="ARBA" id="ARBA00023157"/>
    </source>
</evidence>
<accession>A0A3Q3WY76</accession>
<comment type="caution">
    <text evidence="15">Lacks conserved residue(s) required for the propagation of feature annotation.</text>
</comment>
<evidence type="ECO:0000256" key="3">
    <source>
        <dbReference type="ARBA" id="ARBA00022525"/>
    </source>
</evidence>
<keyword evidence="8" id="KW-0472">Membrane</keyword>
<keyword evidence="11" id="KW-0325">Glycoprotein</keyword>
<dbReference type="InterPro" id="IPR001190">
    <property type="entry name" value="SRCR"/>
</dbReference>
<comment type="subunit">
    <text evidence="13">Interacts with LGALS1 and laminin.</text>
</comment>
<evidence type="ECO:0000256" key="1">
    <source>
        <dbReference type="ARBA" id="ARBA00004167"/>
    </source>
</evidence>
<dbReference type="GO" id="GO:0016020">
    <property type="term" value="C:membrane"/>
    <property type="evidence" value="ECO:0007669"/>
    <property type="project" value="UniProtKB-SubCell"/>
</dbReference>
<feature type="disulfide bond" evidence="15">
    <location>
        <begin position="99"/>
        <end position="109"/>
    </location>
</feature>
<dbReference type="Pfam" id="PF00530">
    <property type="entry name" value="SRCR"/>
    <property type="match status" value="3"/>
</dbReference>
<feature type="disulfide bond" evidence="15">
    <location>
        <begin position="55"/>
        <end position="119"/>
    </location>
</feature>
<feature type="disulfide bond" evidence="15">
    <location>
        <begin position="372"/>
        <end position="382"/>
    </location>
</feature>
<evidence type="ECO:0000313" key="17">
    <source>
        <dbReference type="Ensembl" id="ENSMMOP00000020490.1"/>
    </source>
</evidence>
<evidence type="ECO:0000256" key="12">
    <source>
        <dbReference type="ARBA" id="ARBA00058074"/>
    </source>
</evidence>
<keyword evidence="7" id="KW-1133">Transmembrane helix</keyword>
<protein>
    <recommendedName>
        <fullName evidence="14">Soluble scavenger receptor cysteine-rich domain-containing protein SSC5D</fullName>
    </recommendedName>
</protein>
<name>A0A3Q3WY76_MOLML</name>
<feature type="domain" description="SRCR" evidence="16">
    <location>
        <begin position="31"/>
        <end position="130"/>
    </location>
</feature>
<evidence type="ECO:0000256" key="5">
    <source>
        <dbReference type="ARBA" id="ARBA00022729"/>
    </source>
</evidence>
<reference evidence="17" key="1">
    <citation type="submission" date="2025-08" db="UniProtKB">
        <authorList>
            <consortium name="Ensembl"/>
        </authorList>
    </citation>
    <scope>IDENTIFICATION</scope>
</reference>
<comment type="subcellular location">
    <subcellularLocation>
        <location evidence="1">Membrane</location>
        <topology evidence="1">Single-pass membrane protein</topology>
    </subcellularLocation>
    <subcellularLocation>
        <location evidence="2">Secreted</location>
    </subcellularLocation>
</comment>
<dbReference type="AlphaFoldDB" id="A0A3Q3WY76"/>
<dbReference type="Ensembl" id="ENSMMOT00000020830.1">
    <property type="protein sequence ID" value="ENSMMOP00000020490.1"/>
    <property type="gene ID" value="ENSMMOG00000015578.1"/>
</dbReference>
<keyword evidence="9 15" id="KW-1015">Disulfide bond</keyword>
<sequence length="444" mass="49318">MTKNRKKCILFSLCDGDTTGCHLIFPECDKIRLVGPSRCAGRVEIYHRDSWGTVCDDQWSLANANVVCRELNCGTVLEAKKSAFFGEGKDEIWLDDVQCTGNEPSIFKCTHRPFGENNCGHGEDAGVLFYACLLISFVEHLKVVNGSNRCNGRVEVYHDGRWKRACTDDWGRSEAGVVCREINCGTPVTQTEVIHFGDRPDLDGVKTTCSGNETSISQCKIQDFKESCVDVAIVCSSTYVCGELQTIYSKPIRLKNGTRCSGRVEVFHDGQWGTVCDDKWGMQEATVTCREMNCGNALKVKYKAFFGRGQDQVWLDDIECTGEWGTVCGEAWDVNDATVVCRQLDCGRVHKITLAADYGHGSGQTRIEQIECTGLERTLAQCPKRPFTSKTCNTTSLAGVACTGRGIYKIPKDNTVFFVVTELYECDIFHDVCVVIKPIFFVVS</sequence>
<dbReference type="FunFam" id="3.10.250.10:FF:000016">
    <property type="entry name" value="Scavenger receptor cysteine-rich protein type 12"/>
    <property type="match status" value="1"/>
</dbReference>
<dbReference type="Gene3D" id="3.10.250.10">
    <property type="entry name" value="SRCR-like domain"/>
    <property type="match status" value="4"/>
</dbReference>
<feature type="disulfide bond" evidence="15">
    <location>
        <begin position="209"/>
        <end position="219"/>
    </location>
</feature>
<evidence type="ECO:0000256" key="10">
    <source>
        <dbReference type="ARBA" id="ARBA00023170"/>
    </source>
</evidence>
<dbReference type="PRINTS" id="PR00258">
    <property type="entry name" value="SPERACTRCPTR"/>
</dbReference>
<evidence type="ECO:0000256" key="4">
    <source>
        <dbReference type="ARBA" id="ARBA00022692"/>
    </source>
</evidence>
<dbReference type="FunFam" id="3.10.250.10:FF:000007">
    <property type="entry name" value="Soluble scavenger receptor cysteine-rich domain-containing protein SSC5D"/>
    <property type="match status" value="2"/>
</dbReference>
<evidence type="ECO:0000313" key="18">
    <source>
        <dbReference type="Proteomes" id="UP000261620"/>
    </source>
</evidence>
<keyword evidence="18" id="KW-1185">Reference proteome</keyword>
<keyword evidence="10" id="KW-0675">Receptor</keyword>
<dbReference type="PROSITE" id="PS50287">
    <property type="entry name" value="SRCR_2"/>
    <property type="match status" value="3"/>
</dbReference>
<keyword evidence="6" id="KW-0677">Repeat</keyword>
<evidence type="ECO:0000256" key="2">
    <source>
        <dbReference type="ARBA" id="ARBA00004613"/>
    </source>
</evidence>
<keyword evidence="3" id="KW-0964">Secreted</keyword>
<evidence type="ECO:0000256" key="8">
    <source>
        <dbReference type="ARBA" id="ARBA00023136"/>
    </source>
</evidence>
<dbReference type="SUPFAM" id="SSF56487">
    <property type="entry name" value="SRCR-like"/>
    <property type="match status" value="4"/>
</dbReference>
<evidence type="ECO:0000259" key="16">
    <source>
        <dbReference type="PROSITE" id="PS50287"/>
    </source>
</evidence>
<keyword evidence="5" id="KW-0732">Signal</keyword>
<feature type="domain" description="SRCR" evidence="16">
    <location>
        <begin position="252"/>
        <end position="403"/>
    </location>
</feature>
<evidence type="ECO:0000256" key="15">
    <source>
        <dbReference type="PROSITE-ProRule" id="PRU00196"/>
    </source>
</evidence>
<dbReference type="InterPro" id="IPR036772">
    <property type="entry name" value="SRCR-like_dom_sf"/>
</dbReference>
<reference evidence="17" key="2">
    <citation type="submission" date="2025-09" db="UniProtKB">
        <authorList>
            <consortium name="Ensembl"/>
        </authorList>
    </citation>
    <scope>IDENTIFICATION</scope>
</reference>
<dbReference type="Proteomes" id="UP000261620">
    <property type="component" value="Unplaced"/>
</dbReference>